<evidence type="ECO:0000256" key="1">
    <source>
        <dbReference type="SAM" id="MobiDB-lite"/>
    </source>
</evidence>
<dbReference type="Pfam" id="PF13490">
    <property type="entry name" value="zf-HC2"/>
    <property type="match status" value="1"/>
</dbReference>
<dbReference type="EMBL" id="JAFHAP010000004">
    <property type="protein sequence ID" value="MBN2908577.1"/>
    <property type="molecule type" value="Genomic_DNA"/>
</dbReference>
<accession>A0ABS2WGB8</accession>
<feature type="region of interest" description="Disordered" evidence="1">
    <location>
        <begin position="109"/>
        <end position="160"/>
    </location>
</feature>
<feature type="domain" description="Putative zinc-finger" evidence="3">
    <location>
        <begin position="3"/>
        <end position="36"/>
    </location>
</feature>
<protein>
    <submittedName>
        <fullName evidence="4">Zf-HC2 domain-containing protein</fullName>
    </submittedName>
</protein>
<evidence type="ECO:0000259" key="3">
    <source>
        <dbReference type="Pfam" id="PF13490"/>
    </source>
</evidence>
<evidence type="ECO:0000256" key="2">
    <source>
        <dbReference type="SAM" id="Phobius"/>
    </source>
</evidence>
<sequence length="232" mass="25944">MRCEEALELIQRSLDEELSDEEQASLQSHLSVCTGCSDFHSRLKRLDEHLSLLPHVHPPVSVVDRILPQLEKPNPTRTFRRRFTSMGWISGGIAAAIVIGAIFTQWGMSEKHTPPKPPVATNPSGGTSGKDHPSTPPGNKPVVGASEHDTGDGAEWSPRRRYQAVVSGNRVEVRTREGKLWYRSSAWQSGGKARLSWADDRKLIVLIVWHEKDGQAKSVLKKYDVIDKREEK</sequence>
<comment type="caution">
    <text evidence="4">The sequence shown here is derived from an EMBL/GenBank/DDBJ whole genome shotgun (WGS) entry which is preliminary data.</text>
</comment>
<dbReference type="RefSeq" id="WP_205492797.1">
    <property type="nucleotide sequence ID" value="NZ_JAFHAP010000004.1"/>
</dbReference>
<name>A0ABS2WGB8_9BACL</name>
<organism evidence="4 5">
    <name type="scientific">Polycladomyces zharkentensis</name>
    <dbReference type="NCBI Taxonomy" id="2807616"/>
    <lineage>
        <taxon>Bacteria</taxon>
        <taxon>Bacillati</taxon>
        <taxon>Bacillota</taxon>
        <taxon>Bacilli</taxon>
        <taxon>Bacillales</taxon>
        <taxon>Thermoactinomycetaceae</taxon>
        <taxon>Polycladomyces</taxon>
    </lineage>
</organism>
<evidence type="ECO:0000313" key="4">
    <source>
        <dbReference type="EMBL" id="MBN2908577.1"/>
    </source>
</evidence>
<keyword evidence="5" id="KW-1185">Reference proteome</keyword>
<keyword evidence="2" id="KW-0812">Transmembrane</keyword>
<dbReference type="InterPro" id="IPR027383">
    <property type="entry name" value="Znf_put"/>
</dbReference>
<reference evidence="4" key="1">
    <citation type="journal article" date="2024" name="Int. J. Syst. Evol. Microbiol.">
        <title>Polycladomyces zharkentensis sp. nov., a novel thermophilic cellulose- and starch-degrading member of the Bacillota from a geothermal aquifer in Kazakhstan.</title>
        <authorList>
            <person name="Mashzhan A."/>
            <person name="Kistaubayeva A."/>
            <person name="Javier-Lopez R."/>
            <person name="Bissenova U."/>
            <person name="Bissenbay A."/>
            <person name="Birkeland N.K."/>
        </authorList>
    </citation>
    <scope>NUCLEOTIDE SEQUENCE</scope>
    <source>
        <strain evidence="4">ZKZ2T</strain>
    </source>
</reference>
<keyword evidence="2" id="KW-1133">Transmembrane helix</keyword>
<proteinExistence type="predicted"/>
<dbReference type="Proteomes" id="UP001177120">
    <property type="component" value="Unassembled WGS sequence"/>
</dbReference>
<evidence type="ECO:0000313" key="5">
    <source>
        <dbReference type="Proteomes" id="UP001177120"/>
    </source>
</evidence>
<feature type="transmembrane region" description="Helical" evidence="2">
    <location>
        <begin position="87"/>
        <end position="108"/>
    </location>
</feature>
<gene>
    <name evidence="4" type="ORF">JQC72_03470</name>
</gene>
<keyword evidence="2" id="KW-0472">Membrane</keyword>